<evidence type="ECO:0000313" key="2">
    <source>
        <dbReference type="EMBL" id="OTP69986.1"/>
    </source>
</evidence>
<proteinExistence type="predicted"/>
<dbReference type="AlphaFoldDB" id="A0A242MFQ9"/>
<gene>
    <name evidence="2" type="ORF">PAMC26510_25930</name>
</gene>
<feature type="signal peptide" evidence="1">
    <location>
        <begin position="1"/>
        <end position="26"/>
    </location>
</feature>
<name>A0A242MFQ9_CABSO</name>
<evidence type="ECO:0000313" key="3">
    <source>
        <dbReference type="Proteomes" id="UP000194546"/>
    </source>
</evidence>
<dbReference type="NCBIfam" id="NF047384">
    <property type="entry name" value="BspC_dom"/>
    <property type="match status" value="1"/>
</dbReference>
<comment type="caution">
    <text evidence="2">The sequence shown here is derived from an EMBL/GenBank/DDBJ whole genome shotgun (WGS) entry which is preliminary data.</text>
</comment>
<keyword evidence="1" id="KW-0732">Signal</keyword>
<feature type="chain" id="PRO_5011268239" evidence="1">
    <location>
        <begin position="27"/>
        <end position="143"/>
    </location>
</feature>
<accession>A0A242MFQ9</accession>
<dbReference type="EMBL" id="NBTY01000144">
    <property type="protein sequence ID" value="OTP69986.1"/>
    <property type="molecule type" value="Genomic_DNA"/>
</dbReference>
<dbReference type="InterPro" id="IPR059225">
    <property type="entry name" value="BspC"/>
</dbReference>
<sequence>MRKLRSSPAAVIGLLATASFFSLVHAQEAPDPSKEDYAYLTRMHVPQPVIRCVAAFDNWVALTPKYDTFIVPDRRVLNARIDDDTTVFSAGNPVPVDEVIIMRAFAKTRGHSQWTRLDSRCGVKDGRVVGVSLTPNVKPQIVR</sequence>
<evidence type="ECO:0000256" key="1">
    <source>
        <dbReference type="SAM" id="SignalP"/>
    </source>
</evidence>
<reference evidence="2 3" key="1">
    <citation type="submission" date="2017-03" db="EMBL/GenBank/DDBJ databases">
        <title>Genome analysis of strain PAMC 26510.</title>
        <authorList>
            <person name="Oh H.-M."/>
            <person name="Yang J.-A."/>
        </authorList>
    </citation>
    <scope>NUCLEOTIDE SEQUENCE [LARGE SCALE GENOMIC DNA]</scope>
    <source>
        <strain evidence="2 3">PAMC 26510</strain>
    </source>
</reference>
<dbReference type="RefSeq" id="WP_062002656.1">
    <property type="nucleotide sequence ID" value="NZ_MSRG01000049.1"/>
</dbReference>
<dbReference type="Proteomes" id="UP000194546">
    <property type="component" value="Unassembled WGS sequence"/>
</dbReference>
<organism evidence="2 3">
    <name type="scientific">Caballeronia sordidicola</name>
    <name type="common">Burkholderia sordidicola</name>
    <dbReference type="NCBI Taxonomy" id="196367"/>
    <lineage>
        <taxon>Bacteria</taxon>
        <taxon>Pseudomonadati</taxon>
        <taxon>Pseudomonadota</taxon>
        <taxon>Betaproteobacteria</taxon>
        <taxon>Burkholderiales</taxon>
        <taxon>Burkholderiaceae</taxon>
        <taxon>Caballeronia</taxon>
    </lineage>
</organism>
<protein>
    <submittedName>
        <fullName evidence="2">Uncharacterized protein</fullName>
    </submittedName>
</protein>